<dbReference type="SUPFAM" id="SSF51366">
    <property type="entry name" value="Ribulose-phoshate binding barrel"/>
    <property type="match status" value="1"/>
</dbReference>
<dbReference type="GO" id="GO:0003949">
    <property type="term" value="F:1-(5-phosphoribosyl)-5-[(5-phosphoribosylamino)methylideneamino]imidazole-4-carboxamide isomerase activity"/>
    <property type="evidence" value="ECO:0007669"/>
    <property type="project" value="UniProtKB-EC"/>
</dbReference>
<protein>
    <recommendedName>
        <fullName evidence="7">1-(5-phosphoribosyl)-5-[(5-phosphoribosylamino)methylideneamino] imidazole-4-carboxamide isomerase HISN3, chloroplastic</fullName>
        <ecNumber evidence="7">5.3.1.16</ecNumber>
    </recommendedName>
    <alternativeName>
        <fullName evidence="7">5-proFAR isomerase</fullName>
    </alternativeName>
    <alternativeName>
        <fullName evidence="7">Phosphoribosylformimino-5-aminoimidazole carboxamide ribotide isomerase</fullName>
    </alternativeName>
</protein>
<evidence type="ECO:0000256" key="5">
    <source>
        <dbReference type="ARBA" id="ARBA00023235"/>
    </source>
</evidence>
<evidence type="ECO:0000313" key="9">
    <source>
        <dbReference type="Proteomes" id="UP001485043"/>
    </source>
</evidence>
<comment type="pathway">
    <text evidence="1 7">Amino-acid biosynthesis; L-histidine biosynthesis; L-histidine from 5-phospho-alpha-D-ribose 1-diphosphate: step 4/9.</text>
</comment>
<dbReference type="PANTHER" id="PTHR43090">
    <property type="entry name" value="1-(5-PHOSPHORIBOSYL)-5-[(5-PHOSPHORIBOSYLAMINO)METHYLIDENEAMINO] IMIDAZOLE-4-CARBOXAMIDE ISOMERASE"/>
    <property type="match status" value="1"/>
</dbReference>
<sequence>MPPGTLSQPRGSALVCCSKHLQGQWRCLKAVKTCPHRPCITTAATHFRPCIDLHNGKVKQIVGSTLDSRDDDGLQEMITNFESDRRASFYAELYDKCCLPGGHAILLDQRPETRRAALESLMTYPGGLQVGGGITASTAGEFLDAGASHVIVTSWVFTDGQIVRERLQQLVQEVGKQRLVLDLSCRRREPGGPYHVVTDRWQKFSEFTLDEGSLTDLAQSCDEFLVHGVDQEGKRLGIDEDLVGLLAAHSPIPITYAGGVRSLEDLERVKQAGQERVDVTVGSALDIFGGDLPWDYVVRWHRSQA</sequence>
<keyword evidence="9" id="KW-1185">Reference proteome</keyword>
<evidence type="ECO:0000256" key="6">
    <source>
        <dbReference type="RuleBase" id="RU003657"/>
    </source>
</evidence>
<dbReference type="Gene3D" id="3.20.20.70">
    <property type="entry name" value="Aldolase class I"/>
    <property type="match status" value="1"/>
</dbReference>
<comment type="catalytic activity">
    <reaction evidence="7">
        <text>1-(5-phospho-beta-D-ribosyl)-5-[(5-phospho-beta-D-ribosylamino)methylideneamino]imidazole-4-carboxamide = 5-[(5-phospho-1-deoxy-D-ribulos-1-ylimino)methylamino]-1-(5-phospho-beta-D-ribosyl)imidazole-4-carboxamide</text>
        <dbReference type="Rhea" id="RHEA:15469"/>
        <dbReference type="ChEBI" id="CHEBI:58435"/>
        <dbReference type="ChEBI" id="CHEBI:58525"/>
        <dbReference type="EC" id="5.3.1.16"/>
    </reaction>
</comment>
<dbReference type="Pfam" id="PF00977">
    <property type="entry name" value="His_biosynth"/>
    <property type="match status" value="1"/>
</dbReference>
<dbReference type="AlphaFoldDB" id="A0AAW1T041"/>
<dbReference type="EC" id="5.3.1.16" evidence="7"/>
<name>A0AAW1T041_9CHLO</name>
<evidence type="ECO:0000256" key="7">
    <source>
        <dbReference type="RuleBase" id="RU364022"/>
    </source>
</evidence>
<dbReference type="GO" id="GO:0000105">
    <property type="term" value="P:L-histidine biosynthetic process"/>
    <property type="evidence" value="ECO:0007669"/>
    <property type="project" value="UniProtKB-KW"/>
</dbReference>
<organism evidence="8 9">
    <name type="scientific">Apatococcus fuscideae</name>
    <dbReference type="NCBI Taxonomy" id="2026836"/>
    <lineage>
        <taxon>Eukaryota</taxon>
        <taxon>Viridiplantae</taxon>
        <taxon>Chlorophyta</taxon>
        <taxon>core chlorophytes</taxon>
        <taxon>Trebouxiophyceae</taxon>
        <taxon>Chlorellales</taxon>
        <taxon>Chlorellaceae</taxon>
        <taxon>Apatococcus</taxon>
    </lineage>
</organism>
<dbReference type="NCBIfam" id="TIGR02129">
    <property type="entry name" value="hisA_euk"/>
    <property type="match status" value="1"/>
</dbReference>
<evidence type="ECO:0000256" key="3">
    <source>
        <dbReference type="ARBA" id="ARBA00022605"/>
    </source>
</evidence>
<keyword evidence="7" id="KW-0934">Plastid</keyword>
<dbReference type="InterPro" id="IPR011858">
    <property type="entry name" value="His6/HISN3"/>
</dbReference>
<evidence type="ECO:0000256" key="2">
    <source>
        <dbReference type="ARBA" id="ARBA00009667"/>
    </source>
</evidence>
<keyword evidence="3 6" id="KW-0028">Amino-acid biosynthesis</keyword>
<evidence type="ECO:0000256" key="4">
    <source>
        <dbReference type="ARBA" id="ARBA00023102"/>
    </source>
</evidence>
<evidence type="ECO:0000256" key="1">
    <source>
        <dbReference type="ARBA" id="ARBA00005133"/>
    </source>
</evidence>
<comment type="caution">
    <text evidence="8">The sequence shown here is derived from an EMBL/GenBank/DDBJ whole genome shotgun (WGS) entry which is preliminary data.</text>
</comment>
<dbReference type="Proteomes" id="UP001485043">
    <property type="component" value="Unassembled WGS sequence"/>
</dbReference>
<keyword evidence="7" id="KW-0150">Chloroplast</keyword>
<keyword evidence="4 6" id="KW-0368">Histidine biosynthesis</keyword>
<dbReference type="GO" id="GO:0009507">
    <property type="term" value="C:chloroplast"/>
    <property type="evidence" value="ECO:0007669"/>
    <property type="project" value="UniProtKB-SubCell"/>
</dbReference>
<dbReference type="CDD" id="cd04723">
    <property type="entry name" value="HisA_HisF"/>
    <property type="match status" value="1"/>
</dbReference>
<dbReference type="InterPro" id="IPR011060">
    <property type="entry name" value="RibuloseP-bd_barrel"/>
</dbReference>
<dbReference type="InterPro" id="IPR044524">
    <property type="entry name" value="Isoase_HisA-like"/>
</dbReference>
<dbReference type="EMBL" id="JALJOV010000548">
    <property type="protein sequence ID" value="KAK9862840.1"/>
    <property type="molecule type" value="Genomic_DNA"/>
</dbReference>
<evidence type="ECO:0000313" key="8">
    <source>
        <dbReference type="EMBL" id="KAK9862840.1"/>
    </source>
</evidence>
<dbReference type="PANTHER" id="PTHR43090:SF2">
    <property type="entry name" value="1-(5-PHOSPHORIBOSYL)-5-[(5-PHOSPHORIBOSYLAMINO)METHYLIDENEAMINO] IMIDAZOLE-4-CARBOXAMIDE ISOMERASE"/>
    <property type="match status" value="1"/>
</dbReference>
<reference evidence="8 9" key="1">
    <citation type="journal article" date="2024" name="Nat. Commun.">
        <title>Phylogenomics reveals the evolutionary origins of lichenization in chlorophyte algae.</title>
        <authorList>
            <person name="Puginier C."/>
            <person name="Libourel C."/>
            <person name="Otte J."/>
            <person name="Skaloud P."/>
            <person name="Haon M."/>
            <person name="Grisel S."/>
            <person name="Petersen M."/>
            <person name="Berrin J.G."/>
            <person name="Delaux P.M."/>
            <person name="Dal Grande F."/>
            <person name="Keller J."/>
        </authorList>
    </citation>
    <scope>NUCLEOTIDE SEQUENCE [LARGE SCALE GENOMIC DNA]</scope>
    <source>
        <strain evidence="8 9">SAG 2523</strain>
    </source>
</reference>
<comment type="subcellular location">
    <subcellularLocation>
        <location evidence="7">Plastid</location>
        <location evidence="7">Chloroplast</location>
    </subcellularLocation>
</comment>
<comment type="similarity">
    <text evidence="2 6">Belongs to the HisA/HisF family.</text>
</comment>
<gene>
    <name evidence="8" type="ORF">WJX84_002059</name>
</gene>
<dbReference type="GO" id="GO:0000162">
    <property type="term" value="P:L-tryptophan biosynthetic process"/>
    <property type="evidence" value="ECO:0007669"/>
    <property type="project" value="TreeGrafter"/>
</dbReference>
<proteinExistence type="inferred from homology"/>
<accession>A0AAW1T041</accession>
<dbReference type="InterPro" id="IPR006062">
    <property type="entry name" value="His_biosynth"/>
</dbReference>
<keyword evidence="5 7" id="KW-0413">Isomerase</keyword>
<dbReference type="InterPro" id="IPR013785">
    <property type="entry name" value="Aldolase_TIM"/>
</dbReference>